<dbReference type="AlphaFoldDB" id="D8LZ50"/>
<proteinExistence type="predicted"/>
<accession>D8LZ50</accession>
<sequence length="85" mass="9754">MSSEGFVHPSTYRDADGNIAPENREAWLKSMEAMSKDRFIEIEELEVLRQRVSDCFKKEGVNHMDNCKAVVDAYTRFMAENGFSS</sequence>
<dbReference type="InParanoid" id="D8LZ50"/>
<gene>
    <name evidence="1" type="ORF">GSBLH_T00001301001</name>
</gene>
<dbReference type="InterPro" id="IPR019377">
    <property type="entry name" value="NADH_UbQ_OxRdtase_su10"/>
</dbReference>
<dbReference type="Pfam" id="PF10249">
    <property type="entry name" value="NDUFB10"/>
    <property type="match status" value="1"/>
</dbReference>
<dbReference type="OrthoDB" id="10252718at2759"/>
<protein>
    <submittedName>
        <fullName evidence="1">Uncharacterized protein</fullName>
    </submittedName>
</protein>
<organism evidence="1">
    <name type="scientific">Blastocystis hominis</name>
    <dbReference type="NCBI Taxonomy" id="12968"/>
    <lineage>
        <taxon>Eukaryota</taxon>
        <taxon>Sar</taxon>
        <taxon>Stramenopiles</taxon>
        <taxon>Bigyra</taxon>
        <taxon>Opalozoa</taxon>
        <taxon>Opalinata</taxon>
        <taxon>Blastocystidae</taxon>
        <taxon>Blastocystis</taxon>
    </lineage>
</organism>
<evidence type="ECO:0000313" key="2">
    <source>
        <dbReference type="Proteomes" id="UP000008312"/>
    </source>
</evidence>
<dbReference type="EMBL" id="FN668640">
    <property type="protein sequence ID" value="CBK21089.2"/>
    <property type="molecule type" value="Genomic_DNA"/>
</dbReference>
<reference evidence="1" key="1">
    <citation type="submission" date="2010-02" db="EMBL/GenBank/DDBJ databases">
        <title>Sequencing and annotation of the Blastocystis hominis genome.</title>
        <authorList>
            <person name="Wincker P."/>
        </authorList>
    </citation>
    <scope>NUCLEOTIDE SEQUENCE</scope>
    <source>
        <strain evidence="1">Singapore isolate B</strain>
    </source>
</reference>
<dbReference type="RefSeq" id="XP_012895137.1">
    <property type="nucleotide sequence ID" value="XM_013039683.1"/>
</dbReference>
<name>D8LZ50_BLAHO</name>
<dbReference type="GeneID" id="24918568"/>
<dbReference type="Proteomes" id="UP000008312">
    <property type="component" value="Unassembled WGS sequence"/>
</dbReference>
<evidence type="ECO:0000313" key="1">
    <source>
        <dbReference type="EMBL" id="CBK21089.2"/>
    </source>
</evidence>
<keyword evidence="2" id="KW-1185">Reference proteome</keyword>